<reference evidence="3" key="1">
    <citation type="submission" date="2022-11" db="EMBL/GenBank/DDBJ databases">
        <title>Centuries of genome instability and evolution in soft-shell clam transmissible cancer (bioRxiv).</title>
        <authorList>
            <person name="Hart S.F.M."/>
            <person name="Yonemitsu M.A."/>
            <person name="Giersch R.M."/>
            <person name="Beal B.F."/>
            <person name="Arriagada G."/>
            <person name="Davis B.W."/>
            <person name="Ostrander E.A."/>
            <person name="Goff S.P."/>
            <person name="Metzger M.J."/>
        </authorList>
    </citation>
    <scope>NUCLEOTIDE SEQUENCE</scope>
    <source>
        <strain evidence="3">MELC-2E11</strain>
        <tissue evidence="3">Siphon/mantle</tissue>
    </source>
</reference>
<evidence type="ECO:0000256" key="2">
    <source>
        <dbReference type="SAM" id="Phobius"/>
    </source>
</evidence>
<name>A0ABY7EP37_MYAAR</name>
<dbReference type="Proteomes" id="UP001164746">
    <property type="component" value="Chromosome 7"/>
</dbReference>
<organism evidence="3 4">
    <name type="scientific">Mya arenaria</name>
    <name type="common">Soft-shell clam</name>
    <dbReference type="NCBI Taxonomy" id="6604"/>
    <lineage>
        <taxon>Eukaryota</taxon>
        <taxon>Metazoa</taxon>
        <taxon>Spiralia</taxon>
        <taxon>Lophotrochozoa</taxon>
        <taxon>Mollusca</taxon>
        <taxon>Bivalvia</taxon>
        <taxon>Autobranchia</taxon>
        <taxon>Heteroconchia</taxon>
        <taxon>Euheterodonta</taxon>
        <taxon>Imparidentia</taxon>
        <taxon>Neoheterodontei</taxon>
        <taxon>Myida</taxon>
        <taxon>Myoidea</taxon>
        <taxon>Myidae</taxon>
        <taxon>Mya</taxon>
    </lineage>
</organism>
<feature type="transmembrane region" description="Helical" evidence="2">
    <location>
        <begin position="83"/>
        <end position="109"/>
    </location>
</feature>
<sequence length="113" mass="12192">MEQKLHVSPKNMTGRSMRSHSIPAGPSCHVVITDDGTSSTSTGEPPFLKSADADTGHERLLRHTATGTANAIQHCRPSRPPHYLILAILVTILINPAFGSVAVLCSLWSRQCH</sequence>
<evidence type="ECO:0000256" key="1">
    <source>
        <dbReference type="SAM" id="MobiDB-lite"/>
    </source>
</evidence>
<accession>A0ABY7EP37</accession>
<feature type="non-terminal residue" evidence="3">
    <location>
        <position position="1"/>
    </location>
</feature>
<keyword evidence="4" id="KW-1185">Reference proteome</keyword>
<evidence type="ECO:0000313" key="4">
    <source>
        <dbReference type="Proteomes" id="UP001164746"/>
    </source>
</evidence>
<dbReference type="EMBL" id="CP111018">
    <property type="protein sequence ID" value="WAR10817.1"/>
    <property type="molecule type" value="Genomic_DNA"/>
</dbReference>
<protein>
    <submittedName>
        <fullName evidence="3">Uncharacterized protein</fullName>
    </submittedName>
</protein>
<evidence type="ECO:0000313" key="3">
    <source>
        <dbReference type="EMBL" id="WAR10817.1"/>
    </source>
</evidence>
<feature type="region of interest" description="Disordered" evidence="1">
    <location>
        <begin position="1"/>
        <end position="25"/>
    </location>
</feature>
<proteinExistence type="predicted"/>
<gene>
    <name evidence="3" type="ORF">MAR_035893</name>
</gene>
<keyword evidence="2" id="KW-0472">Membrane</keyword>
<keyword evidence="2" id="KW-1133">Transmembrane helix</keyword>
<keyword evidence="2" id="KW-0812">Transmembrane</keyword>